<name>A0A076MYB7_AMYME</name>
<dbReference type="EMBL" id="CP009110">
    <property type="protein sequence ID" value="AIJ25643.1"/>
    <property type="molecule type" value="Genomic_DNA"/>
</dbReference>
<accession>A0A076MYB7</accession>
<feature type="transmembrane region" description="Helical" evidence="1">
    <location>
        <begin position="69"/>
        <end position="87"/>
    </location>
</feature>
<dbReference type="eggNOG" id="ENOG50333VK">
    <property type="taxonomic scope" value="Bacteria"/>
</dbReference>
<keyword evidence="1" id="KW-0812">Transmembrane</keyword>
<dbReference type="Proteomes" id="UP000062973">
    <property type="component" value="Chromosome"/>
</dbReference>
<keyword evidence="1" id="KW-0472">Membrane</keyword>
<keyword evidence="1" id="KW-1133">Transmembrane helix</keyword>
<protein>
    <recommendedName>
        <fullName evidence="2">SPW repeat-containing integral membrane domain-containing protein</fullName>
    </recommendedName>
</protein>
<dbReference type="AlphaFoldDB" id="A0A076MYB7"/>
<evidence type="ECO:0000313" key="3">
    <source>
        <dbReference type="EMBL" id="AIJ25643.1"/>
    </source>
</evidence>
<evidence type="ECO:0000313" key="4">
    <source>
        <dbReference type="Proteomes" id="UP000062973"/>
    </source>
</evidence>
<keyword evidence="4" id="KW-1185">Reference proteome</keyword>
<gene>
    <name evidence="3" type="ORF">AMETH_5551</name>
</gene>
<feature type="transmembrane region" description="Helical" evidence="1">
    <location>
        <begin position="93"/>
        <end position="115"/>
    </location>
</feature>
<organism evidence="3 4">
    <name type="scientific">Amycolatopsis methanolica 239</name>
    <dbReference type="NCBI Taxonomy" id="1068978"/>
    <lineage>
        <taxon>Bacteria</taxon>
        <taxon>Bacillati</taxon>
        <taxon>Actinomycetota</taxon>
        <taxon>Actinomycetes</taxon>
        <taxon>Pseudonocardiales</taxon>
        <taxon>Pseudonocardiaceae</taxon>
        <taxon>Amycolatopsis</taxon>
        <taxon>Amycolatopsis methanolica group</taxon>
    </lineage>
</organism>
<dbReference type="OrthoDB" id="32521at2"/>
<dbReference type="RefSeq" id="WP_017984481.1">
    <property type="nucleotide sequence ID" value="NZ_AQUL01000001.1"/>
</dbReference>
<feature type="domain" description="SPW repeat-containing integral membrane" evidence="2">
    <location>
        <begin position="13"/>
        <end position="106"/>
    </location>
</feature>
<dbReference type="InterPro" id="IPR005530">
    <property type="entry name" value="SPW"/>
</dbReference>
<dbReference type="PATRIC" id="fig|1068978.7.peg.5961"/>
<reference evidence="3 4" key="1">
    <citation type="submission" date="2014-07" db="EMBL/GenBank/DDBJ databases">
        <title>Whole Genome Sequence of the Amycolatopsis methanolica 239.</title>
        <authorList>
            <person name="Tang B."/>
        </authorList>
    </citation>
    <scope>NUCLEOTIDE SEQUENCE [LARGE SCALE GENOMIC DNA]</scope>
    <source>
        <strain evidence="3 4">239</strain>
    </source>
</reference>
<evidence type="ECO:0000256" key="1">
    <source>
        <dbReference type="SAM" id="Phobius"/>
    </source>
</evidence>
<evidence type="ECO:0000259" key="2">
    <source>
        <dbReference type="Pfam" id="PF03779"/>
    </source>
</evidence>
<sequence length="124" mass="13015">MAESSTRAWTRPHDWAEVVLGVVAVLTPLWADTDTTTMWTMIVLGALIALDGLLSLSMPGLVYGEGVQVVLGALLFVAPWVMTYTALDVAAWSSWIIGALTAIAGLAALPVANAVHRGGMTTAH</sequence>
<dbReference type="HOGENOM" id="CLU_132100_0_0_11"/>
<dbReference type="KEGG" id="amq:AMETH_5551"/>
<feature type="transmembrane region" description="Helical" evidence="1">
    <location>
        <begin position="37"/>
        <end position="57"/>
    </location>
</feature>
<proteinExistence type="predicted"/>
<dbReference type="Pfam" id="PF03779">
    <property type="entry name" value="SPW"/>
    <property type="match status" value="1"/>
</dbReference>
<dbReference type="STRING" id="1068978.AMETH_5551"/>